<keyword evidence="1" id="KW-1133">Transmembrane helix</keyword>
<dbReference type="Proteomes" id="UP000285349">
    <property type="component" value="Unassembled WGS sequence"/>
</dbReference>
<feature type="transmembrane region" description="Helical" evidence="1">
    <location>
        <begin position="101"/>
        <end position="119"/>
    </location>
</feature>
<dbReference type="AlphaFoldDB" id="A0A423K0Z5"/>
<dbReference type="OrthoDB" id="6998690at2"/>
<sequence length="175" mass="19296">MLGRPTRVLLALTAIAPLSVSLAYVFATRDHNWLMAIWALCGCVLLAIISSWIISSASIKFEQLPIVIKKAKSADKEVVGFFVAYALPLIFKGQADADIGAWLLASLMLVFVLWTTHALQVNPVLGMLGFHFYEVETQEGVTYLLISRRAINNVTSIRKVVQLSEYGILESDIKG</sequence>
<evidence type="ECO:0000313" key="2">
    <source>
        <dbReference type="EMBL" id="RON44291.1"/>
    </source>
</evidence>
<accession>A0A423K0Z5</accession>
<name>A0A423K0Z5_9PSED</name>
<evidence type="ECO:0000256" key="1">
    <source>
        <dbReference type="SAM" id="Phobius"/>
    </source>
</evidence>
<dbReference type="EMBL" id="MOBQ01000022">
    <property type="protein sequence ID" value="RON44291.1"/>
    <property type="molecule type" value="Genomic_DNA"/>
</dbReference>
<reference evidence="2 3" key="1">
    <citation type="submission" date="2016-10" db="EMBL/GenBank/DDBJ databases">
        <title>Comparative genome analysis of multiple Pseudomonas spp. focuses on biocontrol and plant growth promoting traits.</title>
        <authorList>
            <person name="Tao X.-Y."/>
            <person name="Taylor C.G."/>
        </authorList>
    </citation>
    <scope>NUCLEOTIDE SEQUENCE [LARGE SCALE GENOMIC DNA]</scope>
    <source>
        <strain evidence="2 3">37A10</strain>
    </source>
</reference>
<protein>
    <submittedName>
        <fullName evidence="2">Uncharacterized protein</fullName>
    </submittedName>
</protein>
<comment type="caution">
    <text evidence="2">The sequence shown here is derived from an EMBL/GenBank/DDBJ whole genome shotgun (WGS) entry which is preliminary data.</text>
</comment>
<organism evidence="2 3">
    <name type="scientific">Pseudomonas frederiksbergensis</name>
    <dbReference type="NCBI Taxonomy" id="104087"/>
    <lineage>
        <taxon>Bacteria</taxon>
        <taxon>Pseudomonadati</taxon>
        <taxon>Pseudomonadota</taxon>
        <taxon>Gammaproteobacteria</taxon>
        <taxon>Pseudomonadales</taxon>
        <taxon>Pseudomonadaceae</taxon>
        <taxon>Pseudomonas</taxon>
    </lineage>
</organism>
<keyword evidence="1" id="KW-0812">Transmembrane</keyword>
<proteinExistence type="predicted"/>
<feature type="transmembrane region" description="Helical" evidence="1">
    <location>
        <begin position="78"/>
        <end position="95"/>
    </location>
</feature>
<feature type="transmembrane region" description="Helical" evidence="1">
    <location>
        <begin position="33"/>
        <end position="57"/>
    </location>
</feature>
<dbReference type="RefSeq" id="WP_123511788.1">
    <property type="nucleotide sequence ID" value="NZ_MOBQ01000022.1"/>
</dbReference>
<gene>
    <name evidence="2" type="ORF">BK666_18235</name>
</gene>
<evidence type="ECO:0000313" key="3">
    <source>
        <dbReference type="Proteomes" id="UP000285349"/>
    </source>
</evidence>
<keyword evidence="1" id="KW-0472">Membrane</keyword>